<feature type="region of interest" description="Disordered" evidence="1">
    <location>
        <begin position="542"/>
        <end position="585"/>
    </location>
</feature>
<dbReference type="Proteomes" id="UP000028840">
    <property type="component" value="Unassembled WGS sequence"/>
</dbReference>
<feature type="compositionally biased region" description="Polar residues" evidence="1">
    <location>
        <begin position="568"/>
        <end position="582"/>
    </location>
</feature>
<feature type="transmembrane region" description="Helical" evidence="2">
    <location>
        <begin position="637"/>
        <end position="660"/>
    </location>
</feature>
<reference evidence="4 5" key="2">
    <citation type="journal article" date="2015" name="Eukaryot. Cell">
        <title>Genetic mapping reveals that sinefungin resistance in Toxoplasma gondii is controlled by a putative amino acid transporter locus that can be used as a negative selectable marker.</title>
        <authorList>
            <person name="Behnke M.S."/>
            <person name="Khan A."/>
            <person name="Sibley L.D."/>
        </authorList>
    </citation>
    <scope>NUCLEOTIDE SEQUENCE [LARGE SCALE GENOMIC DNA]</scope>
    <source>
        <strain evidence="4 5">VAND</strain>
    </source>
</reference>
<feature type="signal peptide" evidence="3">
    <location>
        <begin position="1"/>
        <end position="19"/>
    </location>
</feature>
<evidence type="ECO:0000256" key="2">
    <source>
        <dbReference type="SAM" id="Phobius"/>
    </source>
</evidence>
<sequence length="888" mass="90244">MARAWAVSIISLLCVAVLAAPSYAGQTQTHHRSSHSNAAVTSSVLTAMAPACLRCSPESQTASARYAHEVVSSLHIPPADPARCEMHLQHLICSFNCSDMKTQSWASVDANAFSGISFVEAETRVSTTVRVCSHACEQFGAACGTAGSVDAVKEGGLSFVEKKRGGKRAAHQRDAGQDGEDSPGFLHLHTTQKSLSRDSAKAKQRHHSCVSLKLPELRLAGNGGKPMGLAFVSVDGPATGVEQETQGNDACLSFLQLEQPSSYTGEQMVESSFQAPYLTRLQSIAEHDQLTDPSTLVPAVPVVPVNSQPVMPTDIVTVAPAYPAITPSAAVPAAIASQEPSTGVAAVSNPAAPAVVSAAIPSAPATPASPTPLAAIPQLAVSSSVAPVAASAARTPVVGAAVPGAALPEALTATPVQPVDVSQPQPVAPTAAQPLVPVEVKPAFPSEALPVVSAQAQPMAAAPQAQPMAAAPQAQPMAAAPQAQPMAAAVKTPQPPVASGPAAATSTTVPSPVAVQRVAEAPQTVSLTPAAAASPSTVSAQSVSAPATQADVDSDPATATAPTVDGATISTSEEAAPSQSGAAETMEALPPVAGSQVRLVGAPRNIRTTRTQAQFREAPTIEIIPADGFCMNNCECWPVWASAIVVFVIYLAATFTAIAMTASLFSRGLWSSTFYRGGGNWLVVASVTGALTGGLVGGLVTYCVAGGLGLAAGLMTLCCSILLVGRRGAWLGAMGGVLTGGVVGGMINTGGLAFALGAGVGLLLGIICGFAPVARQLKVNERYIRQGMAASISGNAGKKHQDAARRGDGGMEHARGGYDPLGSGGEESHRQPKPSALGNTQSSRRPDVTAGSVSRLRSLGLTHQAFTAEDDNLLEQTRSGESDGHEPW</sequence>
<feature type="compositionally biased region" description="Basic and acidic residues" evidence="1">
    <location>
        <begin position="799"/>
        <end position="816"/>
    </location>
</feature>
<protein>
    <submittedName>
        <fullName evidence="4">Putative transmembrane domain protein</fullName>
    </submittedName>
</protein>
<comment type="caution">
    <text evidence="4">The sequence shown here is derived from an EMBL/GenBank/DDBJ whole genome shotgun (WGS) entry which is preliminary data.</text>
</comment>
<name>A0A086PU60_TOXGO</name>
<keyword evidence="2 4" id="KW-0812">Transmembrane</keyword>
<reference evidence="4 5" key="1">
    <citation type="submission" date="2014-08" db="EMBL/GenBank/DDBJ databases">
        <authorList>
            <person name="Sibley D."/>
            <person name="Venepally P."/>
            <person name="Karamycheva S."/>
            <person name="Hadjithomas M."/>
            <person name="Khan A."/>
            <person name="Brunk B."/>
            <person name="Roos D."/>
            <person name="Caler E."/>
            <person name="Lorenzi H."/>
        </authorList>
    </citation>
    <scope>NUCLEOTIDE SEQUENCE [LARGE SCALE GENOMIC DNA]</scope>
    <source>
        <strain evidence="4 5">VAND</strain>
    </source>
</reference>
<feature type="transmembrane region" description="Helical" evidence="2">
    <location>
        <begin position="729"/>
        <end position="747"/>
    </location>
</feature>
<feature type="region of interest" description="Disordered" evidence="1">
    <location>
        <begin position="794"/>
        <end position="888"/>
    </location>
</feature>
<dbReference type="OrthoDB" id="343665at2759"/>
<keyword evidence="3" id="KW-0732">Signal</keyword>
<feature type="transmembrane region" description="Helical" evidence="2">
    <location>
        <begin position="706"/>
        <end position="724"/>
    </location>
</feature>
<evidence type="ECO:0000256" key="3">
    <source>
        <dbReference type="SAM" id="SignalP"/>
    </source>
</evidence>
<accession>A0A086PU60</accession>
<dbReference type="VEuPathDB" id="ToxoDB:TGVAND_320260"/>
<dbReference type="AlphaFoldDB" id="A0A086PU60"/>
<feature type="chain" id="PRO_5001813817" evidence="3">
    <location>
        <begin position="20"/>
        <end position="888"/>
    </location>
</feature>
<keyword evidence="2" id="KW-1133">Transmembrane helix</keyword>
<evidence type="ECO:0000256" key="1">
    <source>
        <dbReference type="SAM" id="MobiDB-lite"/>
    </source>
</evidence>
<evidence type="ECO:0000313" key="5">
    <source>
        <dbReference type="Proteomes" id="UP000028840"/>
    </source>
</evidence>
<feature type="compositionally biased region" description="Basic and acidic residues" evidence="1">
    <location>
        <begin position="878"/>
        <end position="888"/>
    </location>
</feature>
<keyword evidence="2" id="KW-0472">Membrane</keyword>
<feature type="transmembrane region" description="Helical" evidence="2">
    <location>
        <begin position="681"/>
        <end position="700"/>
    </location>
</feature>
<feature type="transmembrane region" description="Helical" evidence="2">
    <location>
        <begin position="753"/>
        <end position="774"/>
    </location>
</feature>
<feature type="region of interest" description="Disordered" evidence="1">
    <location>
        <begin position="162"/>
        <end position="184"/>
    </location>
</feature>
<evidence type="ECO:0000313" key="4">
    <source>
        <dbReference type="EMBL" id="KFH03892.1"/>
    </source>
</evidence>
<dbReference type="EMBL" id="AEYJ02001217">
    <property type="protein sequence ID" value="KFH03892.1"/>
    <property type="molecule type" value="Genomic_DNA"/>
</dbReference>
<proteinExistence type="predicted"/>
<gene>
    <name evidence="4" type="ORF">TGVAND_320260</name>
</gene>
<organism evidence="4 5">
    <name type="scientific">Toxoplasma gondii VAND</name>
    <dbReference type="NCBI Taxonomy" id="933077"/>
    <lineage>
        <taxon>Eukaryota</taxon>
        <taxon>Sar</taxon>
        <taxon>Alveolata</taxon>
        <taxon>Apicomplexa</taxon>
        <taxon>Conoidasida</taxon>
        <taxon>Coccidia</taxon>
        <taxon>Eucoccidiorida</taxon>
        <taxon>Eimeriorina</taxon>
        <taxon>Sarcocystidae</taxon>
        <taxon>Toxoplasma</taxon>
    </lineage>
</organism>